<evidence type="ECO:0000256" key="5">
    <source>
        <dbReference type="ARBA" id="ARBA00022664"/>
    </source>
</evidence>
<evidence type="ECO:0000256" key="3">
    <source>
        <dbReference type="ARBA" id="ARBA00008726"/>
    </source>
</evidence>
<accession>A0A6A6QYP6</accession>
<organism evidence="12 13">
    <name type="scientific">Lophium mytilinum</name>
    <dbReference type="NCBI Taxonomy" id="390894"/>
    <lineage>
        <taxon>Eukaryota</taxon>
        <taxon>Fungi</taxon>
        <taxon>Dikarya</taxon>
        <taxon>Ascomycota</taxon>
        <taxon>Pezizomycotina</taxon>
        <taxon>Dothideomycetes</taxon>
        <taxon>Pleosporomycetidae</taxon>
        <taxon>Mytilinidiales</taxon>
        <taxon>Mytilinidiaceae</taxon>
        <taxon>Lophium</taxon>
    </lineage>
</organism>
<evidence type="ECO:0000256" key="6">
    <source>
        <dbReference type="ARBA" id="ARBA00023187"/>
    </source>
</evidence>
<gene>
    <name evidence="12" type="ORF">BU16DRAFT_525070</name>
</gene>
<dbReference type="GO" id="GO:0006397">
    <property type="term" value="P:mRNA processing"/>
    <property type="evidence" value="ECO:0007669"/>
    <property type="project" value="UniProtKB-KW"/>
</dbReference>
<dbReference type="PANTHER" id="PTHR12786">
    <property type="entry name" value="SPLICING FACTOR SF3A-RELATED"/>
    <property type="match status" value="1"/>
</dbReference>
<feature type="region of interest" description="Disordered" evidence="9">
    <location>
        <begin position="211"/>
        <end position="290"/>
    </location>
</feature>
<comment type="similarity">
    <text evidence="3">Belongs to the SDE2 family.</text>
</comment>
<name>A0A6A6QYP6_9PEZI</name>
<dbReference type="GO" id="GO:0008380">
    <property type="term" value="P:RNA splicing"/>
    <property type="evidence" value="ECO:0007669"/>
    <property type="project" value="UniProtKB-KW"/>
</dbReference>
<dbReference type="Pfam" id="PF22782">
    <property type="entry name" value="SDE2"/>
    <property type="match status" value="1"/>
</dbReference>
<dbReference type="InterPro" id="IPR051421">
    <property type="entry name" value="RNA_Proc_DNA_Dmg_Regulator"/>
</dbReference>
<evidence type="ECO:0000256" key="2">
    <source>
        <dbReference type="ARBA" id="ARBA00004496"/>
    </source>
</evidence>
<dbReference type="OrthoDB" id="547031at2759"/>
<evidence type="ECO:0000313" key="13">
    <source>
        <dbReference type="Proteomes" id="UP000799750"/>
    </source>
</evidence>
<evidence type="ECO:0000256" key="8">
    <source>
        <dbReference type="ARBA" id="ARBA00023306"/>
    </source>
</evidence>
<keyword evidence="6" id="KW-0508">mRNA splicing</keyword>
<feature type="region of interest" description="Disordered" evidence="9">
    <location>
        <begin position="96"/>
        <end position="125"/>
    </location>
</feature>
<feature type="domain" description="SDE2-like" evidence="11">
    <location>
        <begin position="89"/>
        <end position="200"/>
    </location>
</feature>
<evidence type="ECO:0000256" key="4">
    <source>
        <dbReference type="ARBA" id="ARBA00022490"/>
    </source>
</evidence>
<feature type="compositionally biased region" description="Acidic residues" evidence="9">
    <location>
        <begin position="258"/>
        <end position="273"/>
    </location>
</feature>
<dbReference type="EMBL" id="MU004186">
    <property type="protein sequence ID" value="KAF2497386.1"/>
    <property type="molecule type" value="Genomic_DNA"/>
</dbReference>
<keyword evidence="4" id="KW-0963">Cytoplasm</keyword>
<dbReference type="GO" id="GO:0005737">
    <property type="term" value="C:cytoplasm"/>
    <property type="evidence" value="ECO:0007669"/>
    <property type="project" value="UniProtKB-SubCell"/>
</dbReference>
<evidence type="ECO:0000256" key="7">
    <source>
        <dbReference type="ARBA" id="ARBA00023242"/>
    </source>
</evidence>
<dbReference type="GO" id="GO:0005634">
    <property type="term" value="C:nucleus"/>
    <property type="evidence" value="ECO:0007669"/>
    <property type="project" value="UniProtKB-SubCell"/>
</dbReference>
<keyword evidence="7" id="KW-0539">Nucleus</keyword>
<dbReference type="InterPro" id="IPR053822">
    <property type="entry name" value="SDE2-like_dom"/>
</dbReference>
<comment type="subcellular location">
    <subcellularLocation>
        <location evidence="2">Cytoplasm</location>
    </subcellularLocation>
    <subcellularLocation>
        <location evidence="1">Nucleus</location>
    </subcellularLocation>
</comment>
<dbReference type="PANTHER" id="PTHR12786:SF1">
    <property type="entry name" value="SPLICING REGULATOR SDE2"/>
    <property type="match status" value="1"/>
</dbReference>
<evidence type="ECO:0000256" key="9">
    <source>
        <dbReference type="SAM" id="MobiDB-lite"/>
    </source>
</evidence>
<dbReference type="InterPro" id="IPR024974">
    <property type="entry name" value="Sde2_N"/>
</dbReference>
<evidence type="ECO:0000259" key="10">
    <source>
        <dbReference type="Pfam" id="PF13019"/>
    </source>
</evidence>
<protein>
    <submittedName>
        <fullName evidence="12">Uncharacterized protein</fullName>
    </submittedName>
</protein>
<keyword evidence="13" id="KW-1185">Reference proteome</keyword>
<dbReference type="Proteomes" id="UP000799750">
    <property type="component" value="Unassembled WGS sequence"/>
</dbReference>
<evidence type="ECO:0000259" key="11">
    <source>
        <dbReference type="Pfam" id="PF22782"/>
    </source>
</evidence>
<keyword evidence="8" id="KW-0131">Cell cycle</keyword>
<evidence type="ECO:0000256" key="1">
    <source>
        <dbReference type="ARBA" id="ARBA00004123"/>
    </source>
</evidence>
<feature type="domain" description="Sde2 ubiquitin" evidence="10">
    <location>
        <begin position="4"/>
        <end position="88"/>
    </location>
</feature>
<proteinExistence type="inferred from homology"/>
<keyword evidence="5" id="KW-0507">mRNA processing</keyword>
<evidence type="ECO:0000313" key="12">
    <source>
        <dbReference type="EMBL" id="KAF2497386.1"/>
    </source>
</evidence>
<sequence length="290" mass="31353">MAQINILLTSFPGLDLPSTLSFPIDASSTISDLAAILSERIPQVANNRLILTTTSNKQLLPHSPEPLTSLLSSPDDAFIPLRLSAPLCGGKGGFGSQLRAAGGRMSSRKKRSQGENNGSSRNLDGRRLRTVTEAKALAEYLAVKPDMDKKEREEKMKRWEAIVDAADRKEDEIRGGKTARLDGKWVEDKEEAEQKTRDAVIAAYKAGEIKNALADKESDTSGAGSEGSEGSESEGMEVVKATSSKEADKPQARSFFGWDEDDEFMSDSDEEVDGTITEDVQSKGKGKAKA</sequence>
<dbReference type="Pfam" id="PF13019">
    <property type="entry name" value="Sde2_N_Ubi_yeast"/>
    <property type="match status" value="1"/>
</dbReference>
<dbReference type="AlphaFoldDB" id="A0A6A6QYP6"/>
<reference evidence="12" key="1">
    <citation type="journal article" date="2020" name="Stud. Mycol.">
        <title>101 Dothideomycetes genomes: a test case for predicting lifestyles and emergence of pathogens.</title>
        <authorList>
            <person name="Haridas S."/>
            <person name="Albert R."/>
            <person name="Binder M."/>
            <person name="Bloem J."/>
            <person name="Labutti K."/>
            <person name="Salamov A."/>
            <person name="Andreopoulos B."/>
            <person name="Baker S."/>
            <person name="Barry K."/>
            <person name="Bills G."/>
            <person name="Bluhm B."/>
            <person name="Cannon C."/>
            <person name="Castanera R."/>
            <person name="Culley D."/>
            <person name="Daum C."/>
            <person name="Ezra D."/>
            <person name="Gonzalez J."/>
            <person name="Henrissat B."/>
            <person name="Kuo A."/>
            <person name="Liang C."/>
            <person name="Lipzen A."/>
            <person name="Lutzoni F."/>
            <person name="Magnuson J."/>
            <person name="Mondo S."/>
            <person name="Nolan M."/>
            <person name="Ohm R."/>
            <person name="Pangilinan J."/>
            <person name="Park H.-J."/>
            <person name="Ramirez L."/>
            <person name="Alfaro M."/>
            <person name="Sun H."/>
            <person name="Tritt A."/>
            <person name="Yoshinaga Y."/>
            <person name="Zwiers L.-H."/>
            <person name="Turgeon B."/>
            <person name="Goodwin S."/>
            <person name="Spatafora J."/>
            <person name="Crous P."/>
            <person name="Grigoriev I."/>
        </authorList>
    </citation>
    <scope>NUCLEOTIDE SEQUENCE</scope>
    <source>
        <strain evidence="12">CBS 269.34</strain>
    </source>
</reference>